<sequence>MGTRGYKVYRYNGRYFIRYNHLDSYPSALGVSFSSQIPRTQEAYQEWLERLKKTLEEYLEKMTASDGDDSEDDFEFRVSTEPPENDLFIEWIYTIDLDHEVFLVDSNPLYSLKNMPPTGESFCRYIGFDNYGRRSYKSTTPAKYRYNWTAPPPTVEDKTIEAYNALLPHRQTVDINVLLGASMEQPLPAWESARVALYEVVVGGKMRAFPFSRDINTLESIAERNAIPRSLVLWGQEALKLGFGPMKFGSGELLRVDGQHDPDELFWLVPDAVAVRFTTHLDDERNFKRQVLLLVEELPQEPTTSTFGILFSFFHCAIVHVHNGTVSHTPAMRFLPNKFAGNPSTRGLTALARQADMSGTVSNDGHYLHSVPNELLERITSHLFPVDLDNLALAAPTIFCASVDRWRRYPFVRECRLESVHPLLYDDDSEDEPAIPEDEESDEDDWDDDGDSPRILASTCTRHFAATSLDGMTPKGRVRGVGWLESMAVQGYRTGCKFQLDRAGDYVSMEHTAVAAGES</sequence>
<evidence type="ECO:0000256" key="1">
    <source>
        <dbReference type="SAM" id="Coils"/>
    </source>
</evidence>
<reference evidence="3" key="1">
    <citation type="submission" date="2020-05" db="EMBL/GenBank/DDBJ databases">
        <title>Mycena genomes resolve the evolution of fungal bioluminescence.</title>
        <authorList>
            <person name="Tsai I.J."/>
        </authorList>
    </citation>
    <scope>NUCLEOTIDE SEQUENCE</scope>
    <source>
        <strain evidence="3">110903Hualien_Pintung</strain>
    </source>
</reference>
<gene>
    <name evidence="3" type="ORF">HMN09_01310400</name>
</gene>
<keyword evidence="4" id="KW-1185">Reference proteome</keyword>
<keyword evidence="3" id="KW-0251">Elongation factor</keyword>
<protein>
    <submittedName>
        <fullName evidence="3">Polymerase II transcription elongation factor</fullName>
    </submittedName>
</protein>
<dbReference type="Proteomes" id="UP000613580">
    <property type="component" value="Unassembled WGS sequence"/>
</dbReference>
<dbReference type="OrthoDB" id="3229878at2759"/>
<accession>A0A8H6RZY4</accession>
<dbReference type="AlphaFoldDB" id="A0A8H6RZY4"/>
<evidence type="ECO:0000313" key="3">
    <source>
        <dbReference type="EMBL" id="KAF7290053.1"/>
    </source>
</evidence>
<organism evidence="3 4">
    <name type="scientific">Mycena chlorophos</name>
    <name type="common">Agaric fungus</name>
    <name type="synonym">Agaricus chlorophos</name>
    <dbReference type="NCBI Taxonomy" id="658473"/>
    <lineage>
        <taxon>Eukaryota</taxon>
        <taxon>Fungi</taxon>
        <taxon>Dikarya</taxon>
        <taxon>Basidiomycota</taxon>
        <taxon>Agaricomycotina</taxon>
        <taxon>Agaricomycetes</taxon>
        <taxon>Agaricomycetidae</taxon>
        <taxon>Agaricales</taxon>
        <taxon>Marasmiineae</taxon>
        <taxon>Mycenaceae</taxon>
        <taxon>Mycena</taxon>
    </lineage>
</organism>
<proteinExistence type="predicted"/>
<comment type="caution">
    <text evidence="3">The sequence shown here is derived from an EMBL/GenBank/DDBJ whole genome shotgun (WGS) entry which is preliminary data.</text>
</comment>
<dbReference type="EMBL" id="JACAZE010000027">
    <property type="protein sequence ID" value="KAF7290053.1"/>
    <property type="molecule type" value="Genomic_DNA"/>
</dbReference>
<evidence type="ECO:0000313" key="4">
    <source>
        <dbReference type="Proteomes" id="UP000613580"/>
    </source>
</evidence>
<dbReference type="GO" id="GO:0003746">
    <property type="term" value="F:translation elongation factor activity"/>
    <property type="evidence" value="ECO:0007669"/>
    <property type="project" value="UniProtKB-KW"/>
</dbReference>
<keyword evidence="3" id="KW-0648">Protein biosynthesis</keyword>
<feature type="coiled-coil region" evidence="1">
    <location>
        <begin position="41"/>
        <end position="68"/>
    </location>
</feature>
<keyword evidence="1" id="KW-0175">Coiled coil</keyword>
<name>A0A8H6RZY4_MYCCL</name>
<feature type="compositionally biased region" description="Acidic residues" evidence="2">
    <location>
        <begin position="426"/>
        <end position="450"/>
    </location>
</feature>
<evidence type="ECO:0000256" key="2">
    <source>
        <dbReference type="SAM" id="MobiDB-lite"/>
    </source>
</evidence>
<feature type="region of interest" description="Disordered" evidence="2">
    <location>
        <begin position="426"/>
        <end position="452"/>
    </location>
</feature>